<proteinExistence type="predicted"/>
<dbReference type="AlphaFoldDB" id="A0A7S2TVH9"/>
<gene>
    <name evidence="2" type="ORF">LSP00402_LOCUS15021</name>
</gene>
<sequence length="156" mass="17078">MTFRSNVLIAGYVLMLAFGVGYIISCWMATSATDSTREGFLMAWNSVMMIATLLQMMYWRVFHAGSNLFVGITLSMMGFMSLQAVLAAATYVKGNDDAVYGDAIASFGILYAFTTITHVILMAVWRHGEEEAYGDESGVVDKKEYEQVGTAPSTST</sequence>
<name>A0A7S2TVH9_9EUKA</name>
<reference evidence="2" key="1">
    <citation type="submission" date="2021-01" db="EMBL/GenBank/DDBJ databases">
        <authorList>
            <person name="Corre E."/>
            <person name="Pelletier E."/>
            <person name="Niang G."/>
            <person name="Scheremetjew M."/>
            <person name="Finn R."/>
            <person name="Kale V."/>
            <person name="Holt S."/>
            <person name="Cochrane G."/>
            <person name="Meng A."/>
            <person name="Brown T."/>
            <person name="Cohen L."/>
        </authorList>
    </citation>
    <scope>NUCLEOTIDE SEQUENCE</scope>
    <source>
        <strain evidence="2">CCMP622</strain>
    </source>
</reference>
<feature type="transmembrane region" description="Helical" evidence="1">
    <location>
        <begin position="7"/>
        <end position="30"/>
    </location>
</feature>
<feature type="transmembrane region" description="Helical" evidence="1">
    <location>
        <begin position="42"/>
        <end position="61"/>
    </location>
</feature>
<accession>A0A7S2TVH9</accession>
<organism evidence="2">
    <name type="scientific">Lotharella oceanica</name>
    <dbReference type="NCBI Taxonomy" id="641309"/>
    <lineage>
        <taxon>Eukaryota</taxon>
        <taxon>Sar</taxon>
        <taxon>Rhizaria</taxon>
        <taxon>Cercozoa</taxon>
        <taxon>Chlorarachniophyceae</taxon>
        <taxon>Lotharella</taxon>
    </lineage>
</organism>
<protein>
    <submittedName>
        <fullName evidence="2">Uncharacterized protein</fullName>
    </submittedName>
</protein>
<evidence type="ECO:0000313" key="2">
    <source>
        <dbReference type="EMBL" id="CAD9771032.1"/>
    </source>
</evidence>
<dbReference type="EMBL" id="HBHP01024185">
    <property type="protein sequence ID" value="CAD9771032.1"/>
    <property type="molecule type" value="Transcribed_RNA"/>
</dbReference>
<feature type="transmembrane region" description="Helical" evidence="1">
    <location>
        <begin position="68"/>
        <end position="92"/>
    </location>
</feature>
<feature type="transmembrane region" description="Helical" evidence="1">
    <location>
        <begin position="104"/>
        <end position="125"/>
    </location>
</feature>
<evidence type="ECO:0000256" key="1">
    <source>
        <dbReference type="SAM" id="Phobius"/>
    </source>
</evidence>
<keyword evidence="1" id="KW-0812">Transmembrane</keyword>
<keyword evidence="1" id="KW-1133">Transmembrane helix</keyword>
<keyword evidence="1" id="KW-0472">Membrane</keyword>